<evidence type="ECO:0000313" key="2">
    <source>
        <dbReference type="Proteomes" id="UP000182444"/>
    </source>
</evidence>
<accession>A0A1D8N6T0</accession>
<evidence type="ECO:0000313" key="1">
    <source>
        <dbReference type="EMBL" id="AOW01340.1"/>
    </source>
</evidence>
<dbReference type="EMBL" id="CP017554">
    <property type="protein sequence ID" value="AOW01340.1"/>
    <property type="molecule type" value="Genomic_DNA"/>
</dbReference>
<proteinExistence type="predicted"/>
<dbReference type="Proteomes" id="UP000182444">
    <property type="component" value="Chromosome 1B"/>
</dbReference>
<dbReference type="GeneID" id="94582669"/>
<dbReference type="AlphaFoldDB" id="A0A1D8N6T0"/>
<organism evidence="1 2">
    <name type="scientific">Yarrowia lipolytica</name>
    <name type="common">Candida lipolytica</name>
    <dbReference type="NCBI Taxonomy" id="4952"/>
    <lineage>
        <taxon>Eukaryota</taxon>
        <taxon>Fungi</taxon>
        <taxon>Dikarya</taxon>
        <taxon>Ascomycota</taxon>
        <taxon>Saccharomycotina</taxon>
        <taxon>Dipodascomycetes</taxon>
        <taxon>Dipodascales</taxon>
        <taxon>Dipodascales incertae sedis</taxon>
        <taxon>Yarrowia</taxon>
    </lineage>
</organism>
<dbReference type="RefSeq" id="XP_068138114.1">
    <property type="nucleotide sequence ID" value="XM_068282013.1"/>
</dbReference>
<gene>
    <name evidence="1" type="ORF">YALI1_B09181g</name>
</gene>
<protein>
    <submittedName>
        <fullName evidence="1">Uncharacterized protein</fullName>
    </submittedName>
</protein>
<reference evidence="1 2" key="1">
    <citation type="journal article" date="2016" name="PLoS ONE">
        <title>Sequence Assembly of Yarrowia lipolytica Strain W29/CLIB89 Shows Transposable Element Diversity.</title>
        <authorList>
            <person name="Magnan C."/>
            <person name="Yu J."/>
            <person name="Chang I."/>
            <person name="Jahn E."/>
            <person name="Kanomata Y."/>
            <person name="Wu J."/>
            <person name="Zeller M."/>
            <person name="Oakes M."/>
            <person name="Baldi P."/>
            <person name="Sandmeyer S."/>
        </authorList>
    </citation>
    <scope>NUCLEOTIDE SEQUENCE [LARGE SCALE GENOMIC DNA]</scope>
    <source>
        <strain evidence="2">CLIB89(W29)</strain>
    </source>
</reference>
<sequence>MKIFGERRTLVHPPKVNESTNQVINPTAIRDQHTLSSHIRNISGYFRISASMYCMYGITRSTCTTIGDYRGKSRSNNIYNTSTSVLASCLCRPVALSLNITNCTALFLFSYRYHPSTGCGFPYSVLFIMNLANNPPYQYRYLQPNPPVYSISA</sequence>
<name>A0A1D8N6T0_YARLL</name>
<dbReference type="VEuPathDB" id="FungiDB:YALI1_B09181g"/>